<comment type="caution">
    <text evidence="2">The sequence shown here is derived from an EMBL/GenBank/DDBJ whole genome shotgun (WGS) entry which is preliminary data.</text>
</comment>
<protein>
    <submittedName>
        <fullName evidence="2">Uncharacterized protein</fullName>
    </submittedName>
</protein>
<keyword evidence="3" id="KW-1185">Reference proteome</keyword>
<sequence>MASMINHLQKALRHHAPAIHFRYGANHADAHSSSHHEPENVPASPTSTNNNQSKSSEISTTLEFSQTPQKYRRQPLTQDEIDLVTVSNLFIPLYLQSAALFIKIGGLT</sequence>
<dbReference type="EMBL" id="CAJNOR010003471">
    <property type="protein sequence ID" value="CAF1417292.1"/>
    <property type="molecule type" value="Genomic_DNA"/>
</dbReference>
<proteinExistence type="predicted"/>
<feature type="compositionally biased region" description="Basic and acidic residues" evidence="1">
    <location>
        <begin position="28"/>
        <end position="39"/>
    </location>
</feature>
<evidence type="ECO:0000256" key="1">
    <source>
        <dbReference type="SAM" id="MobiDB-lite"/>
    </source>
</evidence>
<dbReference type="AlphaFoldDB" id="A0A815M8Y4"/>
<organism evidence="2 3">
    <name type="scientific">Adineta ricciae</name>
    <name type="common">Rotifer</name>
    <dbReference type="NCBI Taxonomy" id="249248"/>
    <lineage>
        <taxon>Eukaryota</taxon>
        <taxon>Metazoa</taxon>
        <taxon>Spiralia</taxon>
        <taxon>Gnathifera</taxon>
        <taxon>Rotifera</taxon>
        <taxon>Eurotatoria</taxon>
        <taxon>Bdelloidea</taxon>
        <taxon>Adinetida</taxon>
        <taxon>Adinetidae</taxon>
        <taxon>Adineta</taxon>
    </lineage>
</organism>
<evidence type="ECO:0000313" key="2">
    <source>
        <dbReference type="EMBL" id="CAF1417292.1"/>
    </source>
</evidence>
<feature type="region of interest" description="Disordered" evidence="1">
    <location>
        <begin position="23"/>
        <end position="74"/>
    </location>
</feature>
<feature type="compositionally biased region" description="Polar residues" evidence="1">
    <location>
        <begin position="43"/>
        <end position="69"/>
    </location>
</feature>
<evidence type="ECO:0000313" key="3">
    <source>
        <dbReference type="Proteomes" id="UP000663828"/>
    </source>
</evidence>
<accession>A0A815M8Y4</accession>
<name>A0A815M8Y4_ADIRI</name>
<gene>
    <name evidence="2" type="ORF">XAT740_LOCUS35007</name>
</gene>
<reference evidence="2" key="1">
    <citation type="submission" date="2021-02" db="EMBL/GenBank/DDBJ databases">
        <authorList>
            <person name="Nowell W R."/>
        </authorList>
    </citation>
    <scope>NUCLEOTIDE SEQUENCE</scope>
</reference>
<dbReference type="Proteomes" id="UP000663828">
    <property type="component" value="Unassembled WGS sequence"/>
</dbReference>